<organism evidence="1 2">
    <name type="scientific">Caldanaerobacter subterraneus subsp. yonseiensis KB-1</name>
    <dbReference type="NCBI Taxonomy" id="1388761"/>
    <lineage>
        <taxon>Bacteria</taxon>
        <taxon>Bacillati</taxon>
        <taxon>Bacillota</taxon>
        <taxon>Clostridia</taxon>
        <taxon>Thermoanaerobacterales</taxon>
        <taxon>Thermoanaerobacteraceae</taxon>
        <taxon>Caldanaerobacter</taxon>
    </lineage>
</organism>
<name>U5CR49_CALSX</name>
<comment type="caution">
    <text evidence="1">The sequence shown here is derived from an EMBL/GenBank/DDBJ whole genome shotgun (WGS) entry which is preliminary data.</text>
</comment>
<dbReference type="AlphaFoldDB" id="U5CR49"/>
<accession>U5CR49</accession>
<evidence type="ECO:0000313" key="2">
    <source>
        <dbReference type="Proteomes" id="UP000016856"/>
    </source>
</evidence>
<gene>
    <name evidence="1" type="ORF">O163_06560</name>
</gene>
<dbReference type="Proteomes" id="UP000016856">
    <property type="component" value="Unassembled WGS sequence"/>
</dbReference>
<sequence length="34" mass="4171">MKNFLQKIYIEILLFLIKFKSQTKTLTERRISII</sequence>
<evidence type="ECO:0000313" key="1">
    <source>
        <dbReference type="EMBL" id="ERM92269.1"/>
    </source>
</evidence>
<protein>
    <submittedName>
        <fullName evidence="1">Uncharacterized protein</fullName>
    </submittedName>
</protein>
<proteinExistence type="predicted"/>
<dbReference type="EMBL" id="AXDC01000013">
    <property type="protein sequence ID" value="ERM92269.1"/>
    <property type="molecule type" value="Genomic_DNA"/>
</dbReference>
<reference evidence="1 2" key="1">
    <citation type="journal article" date="2013" name="Genome Announc.">
        <title>Draft Genome Sequence of an Anaerobic and Extremophilic Bacterium, Caldanaerobacter yonseiensis, Isolated from a Geothermal Hot Stream.</title>
        <authorList>
            <person name="Lee S.J."/>
            <person name="Lee Y.J."/>
            <person name="Park G.S."/>
            <person name="Kim B.C."/>
            <person name="Lee S.J."/>
            <person name="Shin J.H."/>
            <person name="Lee D.W."/>
        </authorList>
    </citation>
    <scope>NUCLEOTIDE SEQUENCE [LARGE SCALE GENOMIC DNA]</scope>
    <source>
        <strain evidence="1 2">KB-1</strain>
    </source>
</reference>